<evidence type="ECO:0000259" key="5">
    <source>
        <dbReference type="PROSITE" id="PS51891"/>
    </source>
</evidence>
<keyword evidence="4" id="KW-0456">Lyase</keyword>
<proteinExistence type="inferred from homology"/>
<evidence type="ECO:0000313" key="7">
    <source>
        <dbReference type="Proteomes" id="UP000052022"/>
    </source>
</evidence>
<dbReference type="InterPro" id="IPR006913">
    <property type="entry name" value="CENP-V/GFA"/>
</dbReference>
<dbReference type="EMBL" id="CYSD01000012">
    <property type="protein sequence ID" value="CUH75899.1"/>
    <property type="molecule type" value="Genomic_DNA"/>
</dbReference>
<feature type="domain" description="CENP-V/GFA" evidence="5">
    <location>
        <begin position="10"/>
        <end position="122"/>
    </location>
</feature>
<dbReference type="Gene3D" id="3.90.1590.10">
    <property type="entry name" value="glutathione-dependent formaldehyde- activating enzyme (gfa)"/>
    <property type="match status" value="1"/>
</dbReference>
<name>A0A0P1G2P3_9RHOB</name>
<evidence type="ECO:0000256" key="1">
    <source>
        <dbReference type="ARBA" id="ARBA00005495"/>
    </source>
</evidence>
<evidence type="ECO:0000313" key="6">
    <source>
        <dbReference type="EMBL" id="CUH75899.1"/>
    </source>
</evidence>
<evidence type="ECO:0000256" key="4">
    <source>
        <dbReference type="ARBA" id="ARBA00023239"/>
    </source>
</evidence>
<dbReference type="GO" id="GO:0016846">
    <property type="term" value="F:carbon-sulfur lyase activity"/>
    <property type="evidence" value="ECO:0007669"/>
    <property type="project" value="InterPro"/>
</dbReference>
<gene>
    <name evidence="6" type="ORF">TRM7557_00611</name>
</gene>
<dbReference type="SUPFAM" id="SSF51316">
    <property type="entry name" value="Mss4-like"/>
    <property type="match status" value="1"/>
</dbReference>
<sequence length="148" mass="15614">MPSEATGKTYTARCYCGASRLTLSAAPLTAAFCHCADCRRWTGAPVGAFVAFEATALQTDLGPGVSHSPGVARWNCSKCGSPLAATFDYLPGQVYVPIGILDQAAEIAPEHHCHSQSALPWLHIHDGLPHDAGSARERLNAANKDPSE</sequence>
<dbReference type="Proteomes" id="UP000052022">
    <property type="component" value="Unassembled WGS sequence"/>
</dbReference>
<reference evidence="6 7" key="1">
    <citation type="submission" date="2015-09" db="EMBL/GenBank/DDBJ databases">
        <authorList>
            <consortium name="Swine Surveillance"/>
        </authorList>
    </citation>
    <scope>NUCLEOTIDE SEQUENCE [LARGE SCALE GENOMIC DNA]</scope>
    <source>
        <strain evidence="6 7">CECT 7557</strain>
    </source>
</reference>
<dbReference type="GO" id="GO:0046872">
    <property type="term" value="F:metal ion binding"/>
    <property type="evidence" value="ECO:0007669"/>
    <property type="project" value="UniProtKB-KW"/>
</dbReference>
<dbReference type="InterPro" id="IPR011057">
    <property type="entry name" value="Mss4-like_sf"/>
</dbReference>
<keyword evidence="2" id="KW-0479">Metal-binding</keyword>
<dbReference type="AlphaFoldDB" id="A0A0P1G2P3"/>
<dbReference type="OrthoDB" id="9807246at2"/>
<dbReference type="PROSITE" id="PS51891">
    <property type="entry name" value="CENP_V_GFA"/>
    <property type="match status" value="1"/>
</dbReference>
<evidence type="ECO:0000256" key="2">
    <source>
        <dbReference type="ARBA" id="ARBA00022723"/>
    </source>
</evidence>
<protein>
    <recommendedName>
        <fullName evidence="5">CENP-V/GFA domain-containing protein</fullName>
    </recommendedName>
</protein>
<dbReference type="Pfam" id="PF04828">
    <property type="entry name" value="GFA"/>
    <property type="match status" value="1"/>
</dbReference>
<comment type="similarity">
    <text evidence="1">Belongs to the Gfa family.</text>
</comment>
<evidence type="ECO:0000256" key="3">
    <source>
        <dbReference type="ARBA" id="ARBA00022833"/>
    </source>
</evidence>
<dbReference type="STRING" id="928856.SAMN04488049_103171"/>
<dbReference type="PANTHER" id="PTHR33337:SF40">
    <property type="entry name" value="CENP-V_GFA DOMAIN-CONTAINING PROTEIN-RELATED"/>
    <property type="match status" value="1"/>
</dbReference>
<accession>A0A0P1G2P3</accession>
<dbReference type="PANTHER" id="PTHR33337">
    <property type="entry name" value="GFA DOMAIN-CONTAINING PROTEIN"/>
    <property type="match status" value="1"/>
</dbReference>
<keyword evidence="3" id="KW-0862">Zinc</keyword>
<organism evidence="6 7">
    <name type="scientific">Tritonibacter multivorans</name>
    <dbReference type="NCBI Taxonomy" id="928856"/>
    <lineage>
        <taxon>Bacteria</taxon>
        <taxon>Pseudomonadati</taxon>
        <taxon>Pseudomonadota</taxon>
        <taxon>Alphaproteobacteria</taxon>
        <taxon>Rhodobacterales</taxon>
        <taxon>Paracoccaceae</taxon>
        <taxon>Tritonibacter</taxon>
    </lineage>
</organism>
<keyword evidence="7" id="KW-1185">Reference proteome</keyword>